<dbReference type="AlphaFoldDB" id="A0AAU1U3Y7"/>
<organism evidence="2">
    <name type="scientific">Streptomyces sp. NBC_00119</name>
    <dbReference type="NCBI Taxonomy" id="2975659"/>
    <lineage>
        <taxon>Bacteria</taxon>
        <taxon>Bacillati</taxon>
        <taxon>Actinomycetota</taxon>
        <taxon>Actinomycetes</taxon>
        <taxon>Kitasatosporales</taxon>
        <taxon>Streptomycetaceae</taxon>
        <taxon>Streptomyces</taxon>
    </lineage>
</organism>
<dbReference type="Pfam" id="PF00221">
    <property type="entry name" value="Lyase_aromatic"/>
    <property type="match status" value="1"/>
</dbReference>
<dbReference type="InterPro" id="IPR008948">
    <property type="entry name" value="L-Aspartase-like"/>
</dbReference>
<protein>
    <submittedName>
        <fullName evidence="2">Aromatic amino acid lyase</fullName>
    </submittedName>
</protein>
<dbReference type="SUPFAM" id="SSF48557">
    <property type="entry name" value="L-aspartase-like"/>
    <property type="match status" value="1"/>
</dbReference>
<evidence type="ECO:0000256" key="1">
    <source>
        <dbReference type="ARBA" id="ARBA00023239"/>
    </source>
</evidence>
<accession>A0AAU1U3Y7</accession>
<dbReference type="EMBL" id="CP108195">
    <property type="protein sequence ID" value="WTS11343.1"/>
    <property type="molecule type" value="Genomic_DNA"/>
</dbReference>
<reference evidence="2" key="1">
    <citation type="submission" date="2022-10" db="EMBL/GenBank/DDBJ databases">
        <title>The complete genomes of actinobacterial strains from the NBC collection.</title>
        <authorList>
            <person name="Joergensen T.S."/>
            <person name="Alvarez Arevalo M."/>
            <person name="Sterndorff E.B."/>
            <person name="Faurdal D."/>
            <person name="Vuksanovic O."/>
            <person name="Mourched A.-S."/>
            <person name="Charusanti P."/>
            <person name="Shaw S."/>
            <person name="Blin K."/>
            <person name="Weber T."/>
        </authorList>
    </citation>
    <scope>NUCLEOTIDE SEQUENCE</scope>
    <source>
        <strain evidence="2">NBC_00119</strain>
    </source>
</reference>
<gene>
    <name evidence="2" type="ORF">OHU69_09845</name>
</gene>
<dbReference type="GO" id="GO:0016841">
    <property type="term" value="F:ammonia-lyase activity"/>
    <property type="evidence" value="ECO:0007669"/>
    <property type="project" value="UniProtKB-ARBA"/>
</dbReference>
<keyword evidence="1 2" id="KW-0456">Lyase</keyword>
<evidence type="ECO:0000313" key="2">
    <source>
        <dbReference type="EMBL" id="WTS11343.1"/>
    </source>
</evidence>
<dbReference type="InterPro" id="IPR024083">
    <property type="entry name" value="Fumarase/histidase_N"/>
</dbReference>
<proteinExistence type="predicted"/>
<dbReference type="InterPro" id="IPR001106">
    <property type="entry name" value="Aromatic_Lyase"/>
</dbReference>
<dbReference type="Gene3D" id="1.10.275.10">
    <property type="entry name" value="Fumarase/aspartase (N-terminal domain)"/>
    <property type="match status" value="1"/>
</dbReference>
<sequence length="126" mass="12756">MRLLRSHSGALGPLAPDDVRAMLTVRLKQLLAGGAAVDAAVLEVLAQALSGGHPPTVRERGAIGTGDLRALAELGLPLAGELPCRAGTGPAPAPLTLTRWDALPLISSSALTCPVGACRHPPGPRP</sequence>
<name>A0AAU1U3Y7_9ACTN</name>